<proteinExistence type="predicted"/>
<reference evidence="1 2" key="1">
    <citation type="submission" date="2019-03" db="EMBL/GenBank/DDBJ databases">
        <title>Diversity of the mouse oral microbiome.</title>
        <authorList>
            <person name="Joseph S."/>
            <person name="Aduse-Opoku J."/>
            <person name="Curtis M."/>
            <person name="Wade W."/>
            <person name="Hashim A."/>
        </authorList>
    </citation>
    <scope>NUCLEOTIDE SEQUENCE [LARGE SCALE GENOMIC DNA]</scope>
    <source>
        <strain evidence="2">irhom_31</strain>
    </source>
</reference>
<gene>
    <name evidence="1" type="ORF">E4U03_12075</name>
</gene>
<dbReference type="OrthoDB" id="4877972at2"/>
<comment type="caution">
    <text evidence="1">The sequence shown here is derived from an EMBL/GenBank/DDBJ whole genome shotgun (WGS) entry which is preliminary data.</text>
</comment>
<sequence>MTQKKTMTATVGSGRKVRAVVAALAAALVLIVGLVLAGGFFSGWVIKDGQVYAPYQLRHPDATGEVFEQDGQEYYEPVYGFMAENTDPTAGFSTPPVLNLTPTPVQCTGEALGEVVPEPGSWVVPSLSDGAGGVARGYFAEGLFSDGIPSAPGGVLSALSAPLGTQGKASVLAGHVNMDFPDDRLSSWGLLHYIDACAHVYITDEAGVTREYQVAVIDTIGQGETETDPSLWGSAEATPDEWAKYGADELVWLLTCSGTFVGDSGEGNTFLFPYTDNLRVGLVPVGS</sequence>
<organism evidence="1 2">
    <name type="scientific">Rothia nasimurium</name>
    <dbReference type="NCBI Taxonomy" id="85336"/>
    <lineage>
        <taxon>Bacteria</taxon>
        <taxon>Bacillati</taxon>
        <taxon>Actinomycetota</taxon>
        <taxon>Actinomycetes</taxon>
        <taxon>Micrococcales</taxon>
        <taxon>Micrococcaceae</taxon>
        <taxon>Rothia</taxon>
    </lineage>
</organism>
<protein>
    <submittedName>
        <fullName evidence="1">Sortase</fullName>
    </submittedName>
</protein>
<evidence type="ECO:0000313" key="1">
    <source>
        <dbReference type="EMBL" id="TFU19889.1"/>
    </source>
</evidence>
<dbReference type="Gene3D" id="2.40.260.10">
    <property type="entry name" value="Sortase"/>
    <property type="match status" value="1"/>
</dbReference>
<dbReference type="InterPro" id="IPR023365">
    <property type="entry name" value="Sortase_dom-sf"/>
</dbReference>
<dbReference type="EMBL" id="SPQC01000069">
    <property type="protein sequence ID" value="TFU19889.1"/>
    <property type="molecule type" value="Genomic_DNA"/>
</dbReference>
<accession>A0A4Y9F081</accession>
<dbReference type="AlphaFoldDB" id="A0A4Y9F081"/>
<name>A0A4Y9F081_9MICC</name>
<dbReference type="Proteomes" id="UP000297951">
    <property type="component" value="Unassembled WGS sequence"/>
</dbReference>
<dbReference type="RefSeq" id="WP_135013972.1">
    <property type="nucleotide sequence ID" value="NZ_JADGLK010000069.1"/>
</dbReference>
<evidence type="ECO:0000313" key="2">
    <source>
        <dbReference type="Proteomes" id="UP000297951"/>
    </source>
</evidence>